<evidence type="ECO:0000313" key="4">
    <source>
        <dbReference type="EMBL" id="PTB96526.1"/>
    </source>
</evidence>
<comment type="caution">
    <text evidence="4">The sequence shown here is derived from an EMBL/GenBank/DDBJ whole genome shotgun (WGS) entry which is preliminary data.</text>
</comment>
<sequence>MAKKKGQEKGTEFYENPEVLAQQLSRTEHFIENNKKIVLGFGGLIAIVIVAFFGYRYYMDNQNEMAQREMFQAVYWFENAEYELALNGDGNNLGFLDILSDYGATKSGNLAAYYVGSIYLQKGEFENAIDHLEDFSSDDLLVQSRAYSLIGDAYMELGNYSKAADEYGKAASHKSTSEFSPIYLLKQGLAHEKANNIEGAIKSYKQIVEDYSKSKEVTEAKKYLSLLEAKQ</sequence>
<feature type="repeat" description="TPR" evidence="1">
    <location>
        <begin position="144"/>
        <end position="177"/>
    </location>
</feature>
<dbReference type="AlphaFoldDB" id="A0A2T4DRY1"/>
<reference evidence="6" key="3">
    <citation type="journal article" date="2019" name="Int. J. Syst. Evol. Microbiol.">
        <title>The Global Catalogue of Microorganisms (GCM) 10K type strain sequencing project: providing services to taxonomists for standard genome sequencing and annotation.</title>
        <authorList>
            <consortium name="The Broad Institute Genomics Platform"/>
            <consortium name="The Broad Institute Genome Sequencing Center for Infectious Disease"/>
            <person name="Wu L."/>
            <person name="Ma J."/>
        </authorList>
    </citation>
    <scope>NUCLEOTIDE SEQUENCE [LARGE SCALE GENOMIC DNA]</scope>
    <source>
        <strain evidence="6">CGMCC 1.10832</strain>
    </source>
</reference>
<dbReference type="InterPro" id="IPR011990">
    <property type="entry name" value="TPR-like_helical_dom_sf"/>
</dbReference>
<reference evidence="3" key="1">
    <citation type="journal article" date="2014" name="Int. J. Syst. Evol. Microbiol.">
        <title>Complete genome of a new Firmicutes species belonging to the dominant human colonic microbiota ('Ruminococcus bicirculans') reveals two chromosomes and a selective capacity to utilize plant glucans.</title>
        <authorList>
            <consortium name="NISC Comparative Sequencing Program"/>
            <person name="Wegmann U."/>
            <person name="Louis P."/>
            <person name="Goesmann A."/>
            <person name="Henrissat B."/>
            <person name="Duncan S.H."/>
            <person name="Flint H.J."/>
        </authorList>
    </citation>
    <scope>NUCLEOTIDE SEQUENCE</scope>
    <source>
        <strain evidence="3">CGMCC 1.10832</strain>
    </source>
</reference>
<dbReference type="Gene3D" id="1.25.40.10">
    <property type="entry name" value="Tetratricopeptide repeat domain"/>
    <property type="match status" value="1"/>
</dbReference>
<keyword evidence="6" id="KW-1185">Reference proteome</keyword>
<protein>
    <submittedName>
        <fullName evidence="4">Cytochrome C biosynthesis protein</fullName>
    </submittedName>
</protein>
<dbReference type="RefSeq" id="WP_188464097.1">
    <property type="nucleotide sequence ID" value="NZ_BAABHU010000008.1"/>
</dbReference>
<dbReference type="EMBL" id="PYVU01000047">
    <property type="protein sequence ID" value="PTB96526.1"/>
    <property type="molecule type" value="Genomic_DNA"/>
</dbReference>
<dbReference type="Proteomes" id="UP000240608">
    <property type="component" value="Unassembled WGS sequence"/>
</dbReference>
<keyword evidence="2" id="KW-0472">Membrane</keyword>
<gene>
    <name evidence="4" type="ORF">C9994_06985</name>
    <name evidence="3" type="ORF">GCM10011506_25990</name>
</gene>
<keyword evidence="1" id="KW-0802">TPR repeat</keyword>
<dbReference type="SUPFAM" id="SSF48452">
    <property type="entry name" value="TPR-like"/>
    <property type="match status" value="1"/>
</dbReference>
<dbReference type="Pfam" id="PF13432">
    <property type="entry name" value="TPR_16"/>
    <property type="match status" value="1"/>
</dbReference>
<dbReference type="SMART" id="SM00028">
    <property type="entry name" value="TPR"/>
    <property type="match status" value="2"/>
</dbReference>
<evidence type="ECO:0000256" key="2">
    <source>
        <dbReference type="SAM" id="Phobius"/>
    </source>
</evidence>
<name>A0A2T4DRY1_9BACT</name>
<accession>A0A2T4DRY1</accession>
<evidence type="ECO:0000256" key="1">
    <source>
        <dbReference type="PROSITE-ProRule" id="PRU00339"/>
    </source>
</evidence>
<dbReference type="InterPro" id="IPR019734">
    <property type="entry name" value="TPR_rpt"/>
</dbReference>
<dbReference type="EMBL" id="BMEC01000008">
    <property type="protein sequence ID" value="GGC39293.1"/>
    <property type="molecule type" value="Genomic_DNA"/>
</dbReference>
<keyword evidence="2" id="KW-0812">Transmembrane</keyword>
<evidence type="ECO:0000313" key="3">
    <source>
        <dbReference type="EMBL" id="GGC39293.1"/>
    </source>
</evidence>
<organism evidence="4 5">
    <name type="scientific">Marivirga lumbricoides</name>
    <dbReference type="NCBI Taxonomy" id="1046115"/>
    <lineage>
        <taxon>Bacteria</taxon>
        <taxon>Pseudomonadati</taxon>
        <taxon>Bacteroidota</taxon>
        <taxon>Cytophagia</taxon>
        <taxon>Cytophagales</taxon>
        <taxon>Marivirgaceae</taxon>
        <taxon>Marivirga</taxon>
    </lineage>
</organism>
<reference evidence="4 5" key="2">
    <citation type="submission" date="2018-03" db="EMBL/GenBank/DDBJ databases">
        <title>Cross-interface Injection: A General Nanoliter Liquid Handling Method Applied to Single Cells Genome Amplification Automated Nanoliter Liquid Handling Applied to Single Cell Multiple Displacement Amplification.</title>
        <authorList>
            <person name="Yun J."/>
            <person name="Xu P."/>
            <person name="Xu J."/>
            <person name="Dai X."/>
            <person name="Wang Y."/>
            <person name="Zheng X."/>
            <person name="Cao C."/>
            <person name="Yi Q."/>
            <person name="Zhu Y."/>
            <person name="Wang L."/>
            <person name="Dong Z."/>
            <person name="Huang Y."/>
            <person name="Huang L."/>
            <person name="Du W."/>
        </authorList>
    </citation>
    <scope>NUCLEOTIDE SEQUENCE [LARGE SCALE GENOMIC DNA]</scope>
    <source>
        <strain evidence="4 5">Z-D1-2</strain>
    </source>
</reference>
<evidence type="ECO:0000313" key="6">
    <source>
        <dbReference type="Proteomes" id="UP000636010"/>
    </source>
</evidence>
<feature type="transmembrane region" description="Helical" evidence="2">
    <location>
        <begin position="37"/>
        <end position="58"/>
    </location>
</feature>
<dbReference type="PROSITE" id="PS50005">
    <property type="entry name" value="TPR"/>
    <property type="match status" value="1"/>
</dbReference>
<dbReference type="Proteomes" id="UP000636010">
    <property type="component" value="Unassembled WGS sequence"/>
</dbReference>
<reference evidence="3" key="4">
    <citation type="submission" date="2024-05" db="EMBL/GenBank/DDBJ databases">
        <authorList>
            <person name="Sun Q."/>
            <person name="Zhou Y."/>
        </authorList>
    </citation>
    <scope>NUCLEOTIDE SEQUENCE</scope>
    <source>
        <strain evidence="3">CGMCC 1.10832</strain>
    </source>
</reference>
<keyword evidence="2" id="KW-1133">Transmembrane helix</keyword>
<proteinExistence type="predicted"/>
<evidence type="ECO:0000313" key="5">
    <source>
        <dbReference type="Proteomes" id="UP000240608"/>
    </source>
</evidence>